<dbReference type="STRING" id="571913.VV02_08680"/>
<evidence type="ECO:0000256" key="2">
    <source>
        <dbReference type="ARBA" id="ARBA00022679"/>
    </source>
</evidence>
<feature type="domain" description="Methyltransferase" evidence="3">
    <location>
        <begin position="35"/>
        <end position="128"/>
    </location>
</feature>
<sequence length="264" mass="28844">MTTWDPAQYERFADHRTRPFFDLLGRVGAENPSLVIDLGCGNGPMTLAAADRWPDARVIGVDSSADMLERARDLDADGRVEWVEADVAAWDLSGVGAPDVIVSNATLQWVPSHRELIPTWLEALRPGGWFAMQVPGNFAAPSHVAVREVAAAQPRGPELTAALREAPVDDPVAYADLLAGRCPHVDAWETTYVQVLDPGGEQPSPVLEWVKGTALRPILDRLDTEEQAAFLAELGTRLGHDYPRRSYGTPFPFRRIFAVGQVAS</sequence>
<keyword evidence="1 4" id="KW-0489">Methyltransferase</keyword>
<keyword evidence="2 4" id="KW-0808">Transferase</keyword>
<dbReference type="GO" id="GO:0032259">
    <property type="term" value="P:methylation"/>
    <property type="evidence" value="ECO:0007669"/>
    <property type="project" value="UniProtKB-KW"/>
</dbReference>
<dbReference type="InterPro" id="IPR029063">
    <property type="entry name" value="SAM-dependent_MTases_sf"/>
</dbReference>
<dbReference type="OrthoDB" id="9795085at2"/>
<dbReference type="InterPro" id="IPR023149">
    <property type="entry name" value="Trans_acon_MeTrfase_C"/>
</dbReference>
<evidence type="ECO:0000259" key="3">
    <source>
        <dbReference type="Pfam" id="PF13649"/>
    </source>
</evidence>
<protein>
    <submittedName>
        <fullName evidence="4">Trans-aconitate methyltransferase</fullName>
        <ecNumber evidence="4">2.1.1.144</ecNumber>
    </submittedName>
</protein>
<dbReference type="Pfam" id="PF13649">
    <property type="entry name" value="Methyltransf_25"/>
    <property type="match status" value="1"/>
</dbReference>
<dbReference type="EC" id="2.1.1.144" evidence="4"/>
<dbReference type="InterPro" id="IPR041698">
    <property type="entry name" value="Methyltransf_25"/>
</dbReference>
<dbReference type="Gene3D" id="1.10.150.290">
    <property type="entry name" value="S-adenosyl-L-methionine-dependent methyltransferases"/>
    <property type="match status" value="1"/>
</dbReference>
<dbReference type="RefSeq" id="WP_052590989.1">
    <property type="nucleotide sequence ID" value="NZ_CP011112.1"/>
</dbReference>
<evidence type="ECO:0000313" key="5">
    <source>
        <dbReference type="Proteomes" id="UP000066480"/>
    </source>
</evidence>
<dbReference type="EMBL" id="CP011112">
    <property type="protein sequence ID" value="AKU15910.1"/>
    <property type="molecule type" value="Genomic_DNA"/>
</dbReference>
<evidence type="ECO:0000256" key="1">
    <source>
        <dbReference type="ARBA" id="ARBA00022603"/>
    </source>
</evidence>
<dbReference type="SUPFAM" id="SSF53335">
    <property type="entry name" value="S-adenosyl-L-methionine-dependent methyltransferases"/>
    <property type="match status" value="1"/>
</dbReference>
<dbReference type="AlphaFoldDB" id="A0A0K1JH44"/>
<gene>
    <name evidence="4" type="ORF">VV02_08680</name>
</gene>
<dbReference type="Proteomes" id="UP000066480">
    <property type="component" value="Chromosome"/>
</dbReference>
<dbReference type="KEGG" id="lmoi:VV02_08680"/>
<dbReference type="PATRIC" id="fig|571913.6.peg.1776"/>
<evidence type="ECO:0000313" key="4">
    <source>
        <dbReference type="EMBL" id="AKU15910.1"/>
    </source>
</evidence>
<name>A0A0K1JH44_9MICO</name>
<organism evidence="4 5">
    <name type="scientific">Luteipulveratus mongoliensis</name>
    <dbReference type="NCBI Taxonomy" id="571913"/>
    <lineage>
        <taxon>Bacteria</taxon>
        <taxon>Bacillati</taxon>
        <taxon>Actinomycetota</taxon>
        <taxon>Actinomycetes</taxon>
        <taxon>Micrococcales</taxon>
        <taxon>Dermacoccaceae</taxon>
        <taxon>Luteipulveratus</taxon>
    </lineage>
</organism>
<dbReference type="CDD" id="cd02440">
    <property type="entry name" value="AdoMet_MTases"/>
    <property type="match status" value="1"/>
</dbReference>
<dbReference type="GO" id="GO:0030798">
    <property type="term" value="F:trans-aconitate 2-methyltransferase activity"/>
    <property type="evidence" value="ECO:0007669"/>
    <property type="project" value="UniProtKB-EC"/>
</dbReference>
<reference evidence="4 5" key="1">
    <citation type="submission" date="2015-03" db="EMBL/GenBank/DDBJ databases">
        <title>Luteipulveratus halotolerans sp. nov., a novel actinobacterium (Dermacoccaceae) from Sarawak, Malaysia.</title>
        <authorList>
            <person name="Juboi H."/>
            <person name="Basik A."/>
            <person name="Shamsul S.S."/>
            <person name="Arnold P."/>
            <person name="Schmitt E.K."/>
            <person name="Sanglier J.-J."/>
            <person name="Yeo T."/>
        </authorList>
    </citation>
    <scope>NUCLEOTIDE SEQUENCE [LARGE SCALE GENOMIC DNA]</scope>
    <source>
        <strain evidence="4 5">MN07-A0370</strain>
    </source>
</reference>
<dbReference type="PANTHER" id="PTHR43861">
    <property type="entry name" value="TRANS-ACONITATE 2-METHYLTRANSFERASE-RELATED"/>
    <property type="match status" value="1"/>
</dbReference>
<keyword evidence="5" id="KW-1185">Reference proteome</keyword>
<dbReference type="Gene3D" id="3.40.50.150">
    <property type="entry name" value="Vaccinia Virus protein VP39"/>
    <property type="match status" value="1"/>
</dbReference>
<accession>A0A0K1JH44</accession>
<proteinExistence type="predicted"/>
<dbReference type="PANTHER" id="PTHR43861:SF1">
    <property type="entry name" value="TRANS-ACONITATE 2-METHYLTRANSFERASE"/>
    <property type="match status" value="1"/>
</dbReference>